<dbReference type="Proteomes" id="UP001604277">
    <property type="component" value="Unassembled WGS sequence"/>
</dbReference>
<proteinExistence type="predicted"/>
<reference evidence="3" key="1">
    <citation type="submission" date="2024-07" db="EMBL/GenBank/DDBJ databases">
        <title>Two chromosome-level genome assemblies of Korean endemic species Abeliophyllum distichum and Forsythia ovata (Oleaceae).</title>
        <authorList>
            <person name="Jang H."/>
        </authorList>
    </citation>
    <scope>NUCLEOTIDE SEQUENCE [LARGE SCALE GENOMIC DNA]</scope>
</reference>
<comment type="caution">
    <text evidence="2">The sequence shown here is derived from an EMBL/GenBank/DDBJ whole genome shotgun (WGS) entry which is preliminary data.</text>
</comment>
<evidence type="ECO:0000313" key="3">
    <source>
        <dbReference type="Proteomes" id="UP001604277"/>
    </source>
</evidence>
<keyword evidence="3" id="KW-1185">Reference proteome</keyword>
<name>A0ABD1RZM1_9LAMI</name>
<feature type="coiled-coil region" evidence="1">
    <location>
        <begin position="78"/>
        <end position="105"/>
    </location>
</feature>
<accession>A0ABD1RZM1</accession>
<dbReference type="AlphaFoldDB" id="A0ABD1RZM1"/>
<dbReference type="EMBL" id="JBFOLJ010000011">
    <property type="protein sequence ID" value="KAL2493908.1"/>
    <property type="molecule type" value="Genomic_DNA"/>
</dbReference>
<protein>
    <submittedName>
        <fullName evidence="2">Uncharacterized protein</fullName>
    </submittedName>
</protein>
<evidence type="ECO:0000313" key="2">
    <source>
        <dbReference type="EMBL" id="KAL2493908.1"/>
    </source>
</evidence>
<evidence type="ECO:0000256" key="1">
    <source>
        <dbReference type="SAM" id="Coils"/>
    </source>
</evidence>
<organism evidence="2 3">
    <name type="scientific">Forsythia ovata</name>
    <dbReference type="NCBI Taxonomy" id="205694"/>
    <lineage>
        <taxon>Eukaryota</taxon>
        <taxon>Viridiplantae</taxon>
        <taxon>Streptophyta</taxon>
        <taxon>Embryophyta</taxon>
        <taxon>Tracheophyta</taxon>
        <taxon>Spermatophyta</taxon>
        <taxon>Magnoliopsida</taxon>
        <taxon>eudicotyledons</taxon>
        <taxon>Gunneridae</taxon>
        <taxon>Pentapetalae</taxon>
        <taxon>asterids</taxon>
        <taxon>lamiids</taxon>
        <taxon>Lamiales</taxon>
        <taxon>Oleaceae</taxon>
        <taxon>Forsythieae</taxon>
        <taxon>Forsythia</taxon>
    </lineage>
</organism>
<gene>
    <name evidence="2" type="ORF">Fot_37665</name>
</gene>
<sequence length="108" mass="12389">MSSNSSTVACLLSRCTRRLTKEEGESYYDATFSQLRIENWYESLIACHRVVIIYGHMARAMVFIQGQIRKFDISVAQVAKLEDEVTMEQKVVEKLEKDLELAKKNPNG</sequence>
<keyword evidence="1" id="KW-0175">Coiled coil</keyword>